<feature type="compositionally biased region" description="Low complexity" evidence="1">
    <location>
        <begin position="88"/>
        <end position="110"/>
    </location>
</feature>
<feature type="compositionally biased region" description="Polar residues" evidence="1">
    <location>
        <begin position="155"/>
        <end position="168"/>
    </location>
</feature>
<feature type="compositionally biased region" description="Basic and acidic residues" evidence="1">
    <location>
        <begin position="275"/>
        <end position="292"/>
    </location>
</feature>
<dbReference type="RefSeq" id="XP_066659825.1">
    <property type="nucleotide sequence ID" value="XM_066798763.1"/>
</dbReference>
<name>A0ABR1MCQ7_9PEZI</name>
<sequence>MLQRRCRPGHDLITQPAIRYKPTSLPAPAPAHHPTFDHLTIGQPQVMTCDWLEASIMPSLSSSHEASNTFDPLDWINADCLDFPTTALDSSSSSVTTPPLLSLSHTTLTPDIRNRSIRPRSKDPLAPQDHPWQPATAANPFETLPTLSDDYSFAEPSSTIPASAQSASPFDFTPDMAPSPTPSLSGPESPFSHEDHSMEGLTSATTTAPSSPRRSSQISLKRSAPPSPLMDTIPPAPKRQLRNRHHEDLNEDDTRVTPRASSSRATPKTRQPHNMVEKKYREGLNNELERLRRAVRTLPQPRTRSLSSDDDDDGYGYSTSVPKPSKAAVLAGAVEYIRYLETEHERLRGENEQLRELEGLRRRREEGWVWRNRAADPLGFLS</sequence>
<evidence type="ECO:0000313" key="4">
    <source>
        <dbReference type="Proteomes" id="UP001360953"/>
    </source>
</evidence>
<comment type="caution">
    <text evidence="3">The sequence shown here is derived from an EMBL/GenBank/DDBJ whole genome shotgun (WGS) entry which is preliminary data.</text>
</comment>
<gene>
    <name evidence="3" type="ORF">J3D65DRAFT_610085</name>
</gene>
<dbReference type="Proteomes" id="UP001360953">
    <property type="component" value="Unassembled WGS sequence"/>
</dbReference>
<dbReference type="CDD" id="cd11395">
    <property type="entry name" value="bHLHzip_SREBP_like"/>
    <property type="match status" value="1"/>
</dbReference>
<dbReference type="PANTHER" id="PTHR47336:SF2">
    <property type="entry name" value="TRANSCRIPTION FACTOR HMS1-RELATED"/>
    <property type="match status" value="1"/>
</dbReference>
<dbReference type="InterPro" id="IPR011598">
    <property type="entry name" value="bHLH_dom"/>
</dbReference>
<dbReference type="SUPFAM" id="SSF47459">
    <property type="entry name" value="HLH, helix-loop-helix DNA-binding domain"/>
    <property type="match status" value="1"/>
</dbReference>
<proteinExistence type="predicted"/>
<feature type="compositionally biased region" description="Low complexity" evidence="1">
    <location>
        <begin position="202"/>
        <end position="216"/>
    </location>
</feature>
<protein>
    <recommendedName>
        <fullName evidence="2">BHLH domain-containing protein</fullName>
    </recommendedName>
</protein>
<evidence type="ECO:0000313" key="3">
    <source>
        <dbReference type="EMBL" id="KAK7544590.1"/>
    </source>
</evidence>
<dbReference type="Pfam" id="PF00010">
    <property type="entry name" value="HLH"/>
    <property type="match status" value="1"/>
</dbReference>
<dbReference type="PANTHER" id="PTHR47336">
    <property type="entry name" value="TRANSCRIPTION FACTOR HMS1-RELATED"/>
    <property type="match status" value="1"/>
</dbReference>
<feature type="compositionally biased region" description="Basic and acidic residues" evidence="1">
    <location>
        <begin position="245"/>
        <end position="256"/>
    </location>
</feature>
<dbReference type="Gene3D" id="4.10.280.10">
    <property type="entry name" value="Helix-loop-helix DNA-binding domain"/>
    <property type="match status" value="1"/>
</dbReference>
<dbReference type="SMART" id="SM00353">
    <property type="entry name" value="HLH"/>
    <property type="match status" value="1"/>
</dbReference>
<feature type="domain" description="BHLH" evidence="2">
    <location>
        <begin position="268"/>
        <end position="340"/>
    </location>
</feature>
<dbReference type="PROSITE" id="PS50888">
    <property type="entry name" value="BHLH"/>
    <property type="match status" value="1"/>
</dbReference>
<reference evidence="3 4" key="1">
    <citation type="submission" date="2024-04" db="EMBL/GenBank/DDBJ databases">
        <title>Phyllosticta paracitricarpa is synonymous to the EU quarantine fungus P. citricarpa based on phylogenomic analyses.</title>
        <authorList>
            <consortium name="Lawrence Berkeley National Laboratory"/>
            <person name="Van ingen-buijs V.A."/>
            <person name="Van westerhoven A.C."/>
            <person name="Haridas S."/>
            <person name="Skiadas P."/>
            <person name="Martin F."/>
            <person name="Groenewald J.Z."/>
            <person name="Crous P.W."/>
            <person name="Seidl M.F."/>
        </authorList>
    </citation>
    <scope>NUCLEOTIDE SEQUENCE [LARGE SCALE GENOMIC DNA]</scope>
    <source>
        <strain evidence="3 4">CPC 17464</strain>
    </source>
</reference>
<dbReference type="GeneID" id="92031669"/>
<feature type="region of interest" description="Disordered" evidence="1">
    <location>
        <begin position="88"/>
        <end position="323"/>
    </location>
</feature>
<keyword evidence="4" id="KW-1185">Reference proteome</keyword>
<dbReference type="EMBL" id="JBBPEH010000001">
    <property type="protein sequence ID" value="KAK7544590.1"/>
    <property type="molecule type" value="Genomic_DNA"/>
</dbReference>
<evidence type="ECO:0000259" key="2">
    <source>
        <dbReference type="PROSITE" id="PS50888"/>
    </source>
</evidence>
<dbReference type="InterPro" id="IPR036638">
    <property type="entry name" value="HLH_DNA-bd_sf"/>
</dbReference>
<accession>A0ABR1MCQ7</accession>
<feature type="compositionally biased region" description="Polar residues" evidence="1">
    <location>
        <begin position="259"/>
        <end position="269"/>
    </location>
</feature>
<dbReference type="InterPro" id="IPR052099">
    <property type="entry name" value="Regulatory_TF_Diverse"/>
</dbReference>
<evidence type="ECO:0000256" key="1">
    <source>
        <dbReference type="SAM" id="MobiDB-lite"/>
    </source>
</evidence>
<organism evidence="3 4">
    <name type="scientific">Phyllosticta citribraziliensis</name>
    <dbReference type="NCBI Taxonomy" id="989973"/>
    <lineage>
        <taxon>Eukaryota</taxon>
        <taxon>Fungi</taxon>
        <taxon>Dikarya</taxon>
        <taxon>Ascomycota</taxon>
        <taxon>Pezizomycotina</taxon>
        <taxon>Dothideomycetes</taxon>
        <taxon>Dothideomycetes incertae sedis</taxon>
        <taxon>Botryosphaeriales</taxon>
        <taxon>Phyllostictaceae</taxon>
        <taxon>Phyllosticta</taxon>
    </lineage>
</organism>